<name>A0A8E0VRQ1_9TREM</name>
<keyword evidence="3" id="KW-1185">Reference proteome</keyword>
<accession>A0A8E0VRQ1</accession>
<evidence type="ECO:0000313" key="2">
    <source>
        <dbReference type="EMBL" id="KAA0200430.1"/>
    </source>
</evidence>
<dbReference type="OrthoDB" id="10265969at2759"/>
<dbReference type="EMBL" id="LUCM01000538">
    <property type="protein sequence ID" value="KAA0200430.1"/>
    <property type="molecule type" value="Genomic_DNA"/>
</dbReference>
<feature type="region of interest" description="Disordered" evidence="1">
    <location>
        <begin position="112"/>
        <end position="131"/>
    </location>
</feature>
<protein>
    <submittedName>
        <fullName evidence="2">Paired amphipathic helix protein Sin3a</fullName>
    </submittedName>
</protein>
<comment type="caution">
    <text evidence="2">The sequence shown here is derived from an EMBL/GenBank/DDBJ whole genome shotgun (WGS) entry which is preliminary data.</text>
</comment>
<proteinExistence type="predicted"/>
<gene>
    <name evidence="2" type="ORF">FBUS_08497</name>
</gene>
<evidence type="ECO:0000256" key="1">
    <source>
        <dbReference type="SAM" id="MobiDB-lite"/>
    </source>
</evidence>
<sequence>MDRLVINIVRQLQALASGDELSRRLTNLYRSWTSGTNYSTSGTVPIPHRLNHTNSAGNSGSGSFVTLPQHSGIRGPLRTRVCRMTNEASYRNQALSICAEFSGPGGSNANLSNNSTALSHSSGTSNGNTTSSGSLQTLPNCYALVMLNEASTMLIRLVAPTTCPPNCDIAETQLRSCMVHHMVHWPSCAIQQSTSTMDSSGNVGLFHQTPARHWADYMNAHLLWTTGYMPQNIARNIRPVFLYRTVRRCMNALMRTAYRRRQQELVETGDTQPEELLMKASHVIASSTINSADEASDAGDADERQETDPVCYAKSGNGNATDFQQDVWEFMCHVFKSDLTRKELFRDTYSSDCMQSTDRLTSKVNPRAHKINWSVGSYGIFVRRKRKVSFL</sequence>
<reference evidence="2" key="1">
    <citation type="submission" date="2019-05" db="EMBL/GenBank/DDBJ databases">
        <title>Annotation for the trematode Fasciolopsis buski.</title>
        <authorList>
            <person name="Choi Y.-J."/>
        </authorList>
    </citation>
    <scope>NUCLEOTIDE SEQUENCE</scope>
    <source>
        <strain evidence="2">HT</strain>
        <tissue evidence="2">Whole worm</tissue>
    </source>
</reference>
<evidence type="ECO:0000313" key="3">
    <source>
        <dbReference type="Proteomes" id="UP000728185"/>
    </source>
</evidence>
<dbReference type="Proteomes" id="UP000728185">
    <property type="component" value="Unassembled WGS sequence"/>
</dbReference>
<organism evidence="2 3">
    <name type="scientific">Fasciolopsis buskii</name>
    <dbReference type="NCBI Taxonomy" id="27845"/>
    <lineage>
        <taxon>Eukaryota</taxon>
        <taxon>Metazoa</taxon>
        <taxon>Spiralia</taxon>
        <taxon>Lophotrochozoa</taxon>
        <taxon>Platyhelminthes</taxon>
        <taxon>Trematoda</taxon>
        <taxon>Digenea</taxon>
        <taxon>Plagiorchiida</taxon>
        <taxon>Echinostomata</taxon>
        <taxon>Echinostomatoidea</taxon>
        <taxon>Fasciolidae</taxon>
        <taxon>Fasciolopsis</taxon>
    </lineage>
</organism>
<dbReference type="AlphaFoldDB" id="A0A8E0VRQ1"/>